<accession>A0AAN6N1J1</accession>
<evidence type="ECO:0000256" key="1">
    <source>
        <dbReference type="ARBA" id="ARBA00004123"/>
    </source>
</evidence>
<dbReference type="Pfam" id="PF14500">
    <property type="entry name" value="MMS19_N"/>
    <property type="match status" value="1"/>
</dbReference>
<evidence type="ECO:0000259" key="6">
    <source>
        <dbReference type="Pfam" id="PF14500"/>
    </source>
</evidence>
<dbReference type="GO" id="GO:0006281">
    <property type="term" value="P:DNA repair"/>
    <property type="evidence" value="ECO:0007669"/>
    <property type="project" value="UniProtKB-UniRule"/>
</dbReference>
<dbReference type="GO" id="GO:0016226">
    <property type="term" value="P:iron-sulfur cluster assembly"/>
    <property type="evidence" value="ECO:0007669"/>
    <property type="project" value="UniProtKB-UniRule"/>
</dbReference>
<dbReference type="GO" id="GO:0051604">
    <property type="term" value="P:protein maturation"/>
    <property type="evidence" value="ECO:0007669"/>
    <property type="project" value="UniProtKB-UniRule"/>
</dbReference>
<dbReference type="InterPro" id="IPR016024">
    <property type="entry name" value="ARM-type_fold"/>
</dbReference>
<comment type="function">
    <text evidence="4">Key component of the cytosolic iron-sulfur protein assembly (CIA) complex, a multiprotein complex that mediates the incorporation of iron-sulfur cluster into apoproteins specifically involved in DNA metabolism and genomic integrity. In the CIA complex, MMS19 acts as an adapter between early-acting CIA components and a subset of cellular target iron-sulfur proteins.</text>
</comment>
<sequence>MANFRDLALKYVLSEDEPAQRQIVEAAAKEIDSARANSTVVGNWAASVQQWISPASAGDDDVEDGEDGASGNILTRAKALSFLAGTLEALDRATLKTDQVLRLIGFFGAVFSYDHKAGITASAKALRQLYAMKNFRPDMAAKIIEDVCKLKEDFRLQTASTRLEIYELILSLVEDSSISSELQYHYGQSCGFVVDLLQLCQAERDPKNLMIWFKILAVILADYPQSPEVTEQIFKAFSAYFPISLRSSATPTAVTPDDLKGAVRSCFAAHQRLAPLAFPFLIQKLDQGDAITVAVKVDILKTIEACITQYEHPQNSVVPHMDKIWNSLKYEVRNGEVKETIDATLHVLRAIANKLNGSEPSGLKSYIDLVFKDCRDDLGSPTYTKQAGLLLVTVISANVRAYILENANLVGCIRQNLAQSKSPSHTKDLVLLLNSVLKERQKLIKTRKTEDEEQLKNETLTHLSSLFHEVYLPIWTKNISSPDTGQVDVLRQVVQGLDALVGQQVLRADGQVMLLCSRTTCSDICKLLTRILVKGLALSSNDNAATDSALEDDCVVALRNIVMNYGDGFPELMSGVRAEIRRRDWVTSSQYSLDALKDLVSRLAFIGCSEIPSNNALDVPSTRPYSPLQHFITLVAASLDLFPLAVPRDESVKEPLANSYLICVIHGAMLYFRDACAARHKPETLSARSSSDNNWLQEFEALPGDWLQQLDSADEATDEKLYSLTGDEPEVYRQFLRLSLFTLRCLYQRAASGTQPPWSDRILGQLANIAGLVVRSLDEKLQSLCNLAREAFNHFSAQTISPNKPRSELLTFGILEGLWPGAMVDLYKPGGVAETLLCDASDIGPPRAAIGAILANKHKGGPSTPDPESQTIKKVLEFWGNQIKEATTSTTTANPEAFTALNNIAMHIFAGAIARQDKNVANLVVPVIHEAISSEHANGEIVARSAGTLVRVGSSELLSSENHGVVRRLYKQWIYNILVKSLYRDVLPTADQDPARSGRHTTAILSIVSECPFKVYEEDLEPLSRLLITALNRPARGSEGLSSGLQTAASALQVLNEILANEPTTLEGHLEAVINGAVAVYGECSPKNKVSSSKSMVQCRKLVLQLLGALPQKFEERHLLSSSRKLQRMLALACGDPVRELRAVARQARANWEKLV</sequence>
<reference evidence="8" key="1">
    <citation type="journal article" date="2023" name="Mol. Phylogenet. Evol.">
        <title>Genome-scale phylogeny and comparative genomics of the fungal order Sordariales.</title>
        <authorList>
            <person name="Hensen N."/>
            <person name="Bonometti L."/>
            <person name="Westerberg I."/>
            <person name="Brannstrom I.O."/>
            <person name="Guillou S."/>
            <person name="Cros-Aarteil S."/>
            <person name="Calhoun S."/>
            <person name="Haridas S."/>
            <person name="Kuo A."/>
            <person name="Mondo S."/>
            <person name="Pangilinan J."/>
            <person name="Riley R."/>
            <person name="LaButti K."/>
            <person name="Andreopoulos B."/>
            <person name="Lipzen A."/>
            <person name="Chen C."/>
            <person name="Yan M."/>
            <person name="Daum C."/>
            <person name="Ng V."/>
            <person name="Clum A."/>
            <person name="Steindorff A."/>
            <person name="Ohm R.A."/>
            <person name="Martin F."/>
            <person name="Silar P."/>
            <person name="Natvig D.O."/>
            <person name="Lalanne C."/>
            <person name="Gautier V."/>
            <person name="Ament-Velasquez S.L."/>
            <person name="Kruys A."/>
            <person name="Hutchinson M.I."/>
            <person name="Powell A.J."/>
            <person name="Barry K."/>
            <person name="Miller A.N."/>
            <person name="Grigoriev I.V."/>
            <person name="Debuchy R."/>
            <person name="Gladieux P."/>
            <person name="Hiltunen Thoren M."/>
            <person name="Johannesson H."/>
        </authorList>
    </citation>
    <scope>NUCLEOTIDE SEQUENCE [LARGE SCALE GENOMIC DNA]</scope>
    <source>
        <strain evidence="8">CBS 340.73</strain>
    </source>
</reference>
<comment type="subcellular location">
    <subcellularLocation>
        <location evidence="1 4">Nucleus</location>
    </subcellularLocation>
</comment>
<dbReference type="AlphaFoldDB" id="A0AAN6N1J1"/>
<dbReference type="SUPFAM" id="SSF48371">
    <property type="entry name" value="ARM repeat"/>
    <property type="match status" value="1"/>
</dbReference>
<proteinExistence type="inferred from homology"/>
<dbReference type="PANTHER" id="PTHR12891:SF0">
    <property type="entry name" value="MMS19 NUCLEOTIDE EXCISION REPAIR PROTEIN HOMOLOG"/>
    <property type="match status" value="1"/>
</dbReference>
<keyword evidence="4" id="KW-0234">DNA repair</keyword>
<dbReference type="Pfam" id="PF12460">
    <property type="entry name" value="MMS19_C"/>
    <property type="match status" value="1"/>
</dbReference>
<dbReference type="PANTHER" id="PTHR12891">
    <property type="entry name" value="DNA REPAIR/TRANSCRIPTION PROTEIN MET18/MMS19"/>
    <property type="match status" value="1"/>
</dbReference>
<evidence type="ECO:0000313" key="8">
    <source>
        <dbReference type="Proteomes" id="UP001303473"/>
    </source>
</evidence>
<dbReference type="Proteomes" id="UP001303473">
    <property type="component" value="Unassembled WGS sequence"/>
</dbReference>
<evidence type="ECO:0000256" key="3">
    <source>
        <dbReference type="ARBA" id="ARBA00023242"/>
    </source>
</evidence>
<dbReference type="EMBL" id="MU853882">
    <property type="protein sequence ID" value="KAK3936478.1"/>
    <property type="molecule type" value="Genomic_DNA"/>
</dbReference>
<keyword evidence="8" id="KW-1185">Reference proteome</keyword>
<dbReference type="InterPro" id="IPR024687">
    <property type="entry name" value="MMS19_C"/>
</dbReference>
<evidence type="ECO:0000256" key="2">
    <source>
        <dbReference type="ARBA" id="ARBA00022737"/>
    </source>
</evidence>
<evidence type="ECO:0000256" key="4">
    <source>
        <dbReference type="RuleBase" id="RU367072"/>
    </source>
</evidence>
<dbReference type="InterPro" id="IPR029240">
    <property type="entry name" value="MMS19_N"/>
</dbReference>
<feature type="domain" description="MMS19 N-terminal" evidence="6">
    <location>
        <begin position="74"/>
        <end position="332"/>
    </location>
</feature>
<comment type="similarity">
    <text evidence="4">Belongs to the MET18/MMS19 family.</text>
</comment>
<dbReference type="InterPro" id="IPR039920">
    <property type="entry name" value="MMS19"/>
</dbReference>
<evidence type="ECO:0000313" key="7">
    <source>
        <dbReference type="EMBL" id="KAK3936478.1"/>
    </source>
</evidence>
<keyword evidence="4" id="KW-0227">DNA damage</keyword>
<dbReference type="GO" id="GO:0005634">
    <property type="term" value="C:nucleus"/>
    <property type="evidence" value="ECO:0007669"/>
    <property type="project" value="UniProtKB-SubCell"/>
</dbReference>
<protein>
    <recommendedName>
        <fullName evidence="4">MMS19 nucleotide excision repair protein</fullName>
    </recommendedName>
</protein>
<gene>
    <name evidence="7" type="ORF">QBC46DRAFT_394946</name>
</gene>
<evidence type="ECO:0000259" key="5">
    <source>
        <dbReference type="Pfam" id="PF12460"/>
    </source>
</evidence>
<name>A0AAN6N1J1_9PEZI</name>
<keyword evidence="3 4" id="KW-0539">Nucleus</keyword>
<feature type="domain" description="MMS19 C-terminal" evidence="5">
    <location>
        <begin position="868"/>
        <end position="1111"/>
    </location>
</feature>
<comment type="caution">
    <text evidence="7">The sequence shown here is derived from an EMBL/GenBank/DDBJ whole genome shotgun (WGS) entry which is preliminary data.</text>
</comment>
<keyword evidence="2" id="KW-0677">Repeat</keyword>
<dbReference type="GO" id="GO:0097361">
    <property type="term" value="C:cytosolic [4Fe-4S] assembly targeting complex"/>
    <property type="evidence" value="ECO:0007669"/>
    <property type="project" value="UniProtKB-UniRule"/>
</dbReference>
<organism evidence="7 8">
    <name type="scientific">Diplogelasinospora grovesii</name>
    <dbReference type="NCBI Taxonomy" id="303347"/>
    <lineage>
        <taxon>Eukaryota</taxon>
        <taxon>Fungi</taxon>
        <taxon>Dikarya</taxon>
        <taxon>Ascomycota</taxon>
        <taxon>Pezizomycotina</taxon>
        <taxon>Sordariomycetes</taxon>
        <taxon>Sordariomycetidae</taxon>
        <taxon>Sordariales</taxon>
        <taxon>Diplogelasinosporaceae</taxon>
        <taxon>Diplogelasinospora</taxon>
    </lineage>
</organism>